<feature type="region of interest" description="Disordered" evidence="5">
    <location>
        <begin position="110"/>
        <end position="160"/>
    </location>
</feature>
<sequence length="912" mass="103444">MGETSIYFILHFDGQFEEGSSTYVGGRTKVLVSSHMSKFLDLVSSIHNRIGTNSSNMVLSIKCSYSQQNHVMIVDVEDDEDLQGVIGLSSQQGSHAVNLYIVKHPRLESTPSGPYQSVSSRNPLVDNQHKRPSGRCGQEGLIEGNDASSDKGEEVDESSAVEVRVNSGTDNVVGDVDEMDADLDFNSAFVYGDGARRDAVHASTNCHRPTSICGPPESGLNVDEQVTLGPLDGQSSAMFKLELGVTFKCIEFFKRVLREDAIRRNYAFRYTVICKVRCSAVCKDRTCKWKITVSKLFDIWKVKIFVDKHTCTRPSVSSDHPRASAAWIAATCMNRFSKVEEIKAPLIQSYIKQTWGLQVSYRKAHLAKEILSNRLHGSHEQAYTILPVYKEEIQKNNVGTVMVIARSCDLYGGDDKSFLRLFWIFGACRHAYASRLRPLLSVDSASLRGKYPGKFLVASGIDGNSEVIPLAYAVVEKESLETWSWFLRMLETHLLTVNNTVTIMSDWQNVLLQEASKEFPNTHYGFSVTDLGAKLFDTFQDEPLRCLFHAAAYTFRESEFSKALDAMKHRSEMAYKWVSGFPKERWANVYFKGNRYNTLARNTSECCSTILKDAGTSHIVQLIECTLKQSADLFDSRHTKGAEWTGRLTDYGEEHLRVARERGLHHRVTQVGQNEFMVLSRQFTDRVDLDRRTCTCGVFQSIGLPCEHAIVTIEKRSDDPYTYCEHWYRVDTYMAIYKETLHFTAHQEHWKSPSEDVIEVKTPKPNRQAGRPKSETPKKSSSRRICSKCGQLGHNKRSYQRADVTFLLLFCLKFAGNVVVGESRLLHFLTVSHCYLYLIDRSFLPFWDGLDEAVLGSTVRFCLQLTGFALEWGILQMYECRWCELVDDKLTIPDPPQWPKLTSCISEKDEMD</sequence>
<dbReference type="Pfam" id="PF04434">
    <property type="entry name" value="SWIM"/>
    <property type="match status" value="1"/>
</dbReference>
<dbReference type="GO" id="GO:0008270">
    <property type="term" value="F:zinc ion binding"/>
    <property type="evidence" value="ECO:0007669"/>
    <property type="project" value="UniProtKB-KW"/>
</dbReference>
<feature type="region of interest" description="Disordered" evidence="5">
    <location>
        <begin position="754"/>
        <end position="782"/>
    </location>
</feature>
<evidence type="ECO:0000256" key="2">
    <source>
        <dbReference type="ARBA" id="ARBA00022771"/>
    </source>
</evidence>
<protein>
    <recommendedName>
        <fullName evidence="6">SWIM-type domain-containing protein</fullName>
    </recommendedName>
</protein>
<dbReference type="PANTHER" id="PTHR31973">
    <property type="entry name" value="POLYPROTEIN, PUTATIVE-RELATED"/>
    <property type="match status" value="1"/>
</dbReference>
<evidence type="ECO:0000256" key="5">
    <source>
        <dbReference type="SAM" id="MobiDB-lite"/>
    </source>
</evidence>
<dbReference type="InterPro" id="IPR007527">
    <property type="entry name" value="Znf_SWIM"/>
</dbReference>
<evidence type="ECO:0000256" key="1">
    <source>
        <dbReference type="ARBA" id="ARBA00022723"/>
    </source>
</evidence>
<reference evidence="7 8" key="1">
    <citation type="submission" date="2021-07" db="EMBL/GenBank/DDBJ databases">
        <title>The Aristolochia fimbriata genome: insights into angiosperm evolution, floral development and chemical biosynthesis.</title>
        <authorList>
            <person name="Jiao Y."/>
        </authorList>
    </citation>
    <scope>NUCLEOTIDE SEQUENCE [LARGE SCALE GENOMIC DNA]</scope>
    <source>
        <strain evidence="7">IBCAS-2021</strain>
        <tissue evidence="7">Leaf</tissue>
    </source>
</reference>
<evidence type="ECO:0000313" key="7">
    <source>
        <dbReference type="EMBL" id="KAG9455912.1"/>
    </source>
</evidence>
<accession>A0AAV7F800</accession>
<evidence type="ECO:0000256" key="4">
    <source>
        <dbReference type="PROSITE-ProRule" id="PRU00325"/>
    </source>
</evidence>
<dbReference type="SMART" id="SM00575">
    <property type="entry name" value="ZnF_PMZ"/>
    <property type="match status" value="1"/>
</dbReference>
<comment type="caution">
    <text evidence="7">The sequence shown here is derived from an EMBL/GenBank/DDBJ whole genome shotgun (WGS) entry which is preliminary data.</text>
</comment>
<evidence type="ECO:0000259" key="6">
    <source>
        <dbReference type="PROSITE" id="PS50966"/>
    </source>
</evidence>
<dbReference type="PANTHER" id="PTHR31973:SF187">
    <property type="entry name" value="MUTATOR TRANSPOSASE MUDRA PROTEIN"/>
    <property type="match status" value="1"/>
</dbReference>
<dbReference type="PROSITE" id="PS50966">
    <property type="entry name" value="ZF_SWIM"/>
    <property type="match status" value="1"/>
</dbReference>
<proteinExistence type="predicted"/>
<name>A0AAV7F800_ARIFI</name>
<dbReference type="Proteomes" id="UP000825729">
    <property type="component" value="Unassembled WGS sequence"/>
</dbReference>
<feature type="compositionally biased region" description="Polar residues" evidence="5">
    <location>
        <begin position="110"/>
        <end position="122"/>
    </location>
</feature>
<keyword evidence="2 4" id="KW-0863">Zinc-finger</keyword>
<dbReference type="InterPro" id="IPR006564">
    <property type="entry name" value="Znf_PMZ"/>
</dbReference>
<dbReference type="EMBL" id="JAINDJ010000002">
    <property type="protein sequence ID" value="KAG9455912.1"/>
    <property type="molecule type" value="Genomic_DNA"/>
</dbReference>
<keyword evidence="3" id="KW-0862">Zinc</keyword>
<evidence type="ECO:0000313" key="8">
    <source>
        <dbReference type="Proteomes" id="UP000825729"/>
    </source>
</evidence>
<dbReference type="InterPro" id="IPR018289">
    <property type="entry name" value="MULE_transposase_dom"/>
</dbReference>
<keyword evidence="1" id="KW-0479">Metal-binding</keyword>
<keyword evidence="8" id="KW-1185">Reference proteome</keyword>
<organism evidence="7 8">
    <name type="scientific">Aristolochia fimbriata</name>
    <name type="common">White veined hardy Dutchman's pipe vine</name>
    <dbReference type="NCBI Taxonomy" id="158543"/>
    <lineage>
        <taxon>Eukaryota</taxon>
        <taxon>Viridiplantae</taxon>
        <taxon>Streptophyta</taxon>
        <taxon>Embryophyta</taxon>
        <taxon>Tracheophyta</taxon>
        <taxon>Spermatophyta</taxon>
        <taxon>Magnoliopsida</taxon>
        <taxon>Magnoliidae</taxon>
        <taxon>Piperales</taxon>
        <taxon>Aristolochiaceae</taxon>
        <taxon>Aristolochia</taxon>
    </lineage>
</organism>
<dbReference type="Pfam" id="PF10551">
    <property type="entry name" value="MULE"/>
    <property type="match status" value="1"/>
</dbReference>
<feature type="domain" description="SWIM-type" evidence="6">
    <location>
        <begin position="683"/>
        <end position="717"/>
    </location>
</feature>
<dbReference type="AlphaFoldDB" id="A0AAV7F800"/>
<gene>
    <name evidence="7" type="ORF">H6P81_000420</name>
</gene>
<evidence type="ECO:0000256" key="3">
    <source>
        <dbReference type="ARBA" id="ARBA00022833"/>
    </source>
</evidence>